<dbReference type="EMBL" id="JACHIJ010000002">
    <property type="protein sequence ID" value="MBB5051966.1"/>
    <property type="molecule type" value="Genomic_DNA"/>
</dbReference>
<organism evidence="2 3">
    <name type="scientific">Afipia massiliensis</name>
    <dbReference type="NCBI Taxonomy" id="211460"/>
    <lineage>
        <taxon>Bacteria</taxon>
        <taxon>Pseudomonadati</taxon>
        <taxon>Pseudomonadota</taxon>
        <taxon>Alphaproteobacteria</taxon>
        <taxon>Hyphomicrobiales</taxon>
        <taxon>Nitrobacteraceae</taxon>
        <taxon>Afipia</taxon>
    </lineage>
</organism>
<evidence type="ECO:0008006" key="4">
    <source>
        <dbReference type="Google" id="ProtNLM"/>
    </source>
</evidence>
<evidence type="ECO:0000256" key="1">
    <source>
        <dbReference type="SAM" id="MobiDB-lite"/>
    </source>
</evidence>
<accession>A0A840N5G8</accession>
<gene>
    <name evidence="2" type="ORF">HNQ36_001920</name>
</gene>
<evidence type="ECO:0000313" key="3">
    <source>
        <dbReference type="Proteomes" id="UP000521227"/>
    </source>
</evidence>
<sequence>MSRFTGELTITQLDVDYRTWRLEQPLVYEVGDENSGRLIEVYKLFKTDGASVPRIFWAFLPTWGRYSRAAVIHDYLYNELRPGTQPHPEAPTRQRADAIFLEAMEVCGVGFLTRWIMWAAVRTFGFLSLQAARAVAWKNDKPMPVEVAPRPELDIVRKEKAATPPPTPQPQPQPQPPPPPQPPAH</sequence>
<dbReference type="Pfam" id="PF07087">
    <property type="entry name" value="DUF1353"/>
    <property type="match status" value="1"/>
</dbReference>
<dbReference type="AlphaFoldDB" id="A0A840N5G8"/>
<feature type="compositionally biased region" description="Pro residues" evidence="1">
    <location>
        <begin position="163"/>
        <end position="185"/>
    </location>
</feature>
<evidence type="ECO:0000313" key="2">
    <source>
        <dbReference type="EMBL" id="MBB5051966.1"/>
    </source>
</evidence>
<reference evidence="2 3" key="1">
    <citation type="submission" date="2020-08" db="EMBL/GenBank/DDBJ databases">
        <title>Genomic Encyclopedia of Type Strains, Phase IV (KMG-IV): sequencing the most valuable type-strain genomes for metagenomic binning, comparative biology and taxonomic classification.</title>
        <authorList>
            <person name="Goeker M."/>
        </authorList>
    </citation>
    <scope>NUCLEOTIDE SEQUENCE [LARGE SCALE GENOMIC DNA]</scope>
    <source>
        <strain evidence="2 3">DSM 17498</strain>
    </source>
</reference>
<proteinExistence type="predicted"/>
<feature type="compositionally biased region" description="Basic and acidic residues" evidence="1">
    <location>
        <begin position="143"/>
        <end position="161"/>
    </location>
</feature>
<name>A0A840N5G8_9BRAD</name>
<dbReference type="Proteomes" id="UP000521227">
    <property type="component" value="Unassembled WGS sequence"/>
</dbReference>
<feature type="region of interest" description="Disordered" evidence="1">
    <location>
        <begin position="143"/>
        <end position="185"/>
    </location>
</feature>
<dbReference type="InterPro" id="IPR010767">
    <property type="entry name" value="Phage_CGC-2007_Cje0229"/>
</dbReference>
<protein>
    <recommendedName>
        <fullName evidence="4">DUF1353 domain-containing protein</fullName>
    </recommendedName>
</protein>
<dbReference type="RefSeq" id="WP_184084043.1">
    <property type="nucleotide sequence ID" value="NZ_JACHIJ010000002.1"/>
</dbReference>
<comment type="caution">
    <text evidence="2">The sequence shown here is derived from an EMBL/GenBank/DDBJ whole genome shotgun (WGS) entry which is preliminary data.</text>
</comment>